<feature type="compositionally biased region" description="Basic and acidic residues" evidence="1">
    <location>
        <begin position="440"/>
        <end position="452"/>
    </location>
</feature>
<reference evidence="2" key="1">
    <citation type="submission" date="2021-06" db="EMBL/GenBank/DDBJ databases">
        <title>Comparative genomics, transcriptomics and evolutionary studies reveal genomic signatures of adaptation to plant cell wall in hemibiotrophic fungi.</title>
        <authorList>
            <consortium name="DOE Joint Genome Institute"/>
            <person name="Baroncelli R."/>
            <person name="Diaz J.F."/>
            <person name="Benocci T."/>
            <person name="Peng M."/>
            <person name="Battaglia E."/>
            <person name="Haridas S."/>
            <person name="Andreopoulos W."/>
            <person name="Labutti K."/>
            <person name="Pangilinan J."/>
            <person name="Floch G.L."/>
            <person name="Makela M.R."/>
            <person name="Henrissat B."/>
            <person name="Grigoriev I.V."/>
            <person name="Crouch J.A."/>
            <person name="De Vries R.P."/>
            <person name="Sukno S.A."/>
            <person name="Thon M.R."/>
        </authorList>
    </citation>
    <scope>NUCLEOTIDE SEQUENCE</scope>
    <source>
        <strain evidence="2">MAFF235873</strain>
    </source>
</reference>
<feature type="compositionally biased region" description="Basic and acidic residues" evidence="1">
    <location>
        <begin position="260"/>
        <end position="269"/>
    </location>
</feature>
<dbReference type="EMBL" id="MU842829">
    <property type="protein sequence ID" value="KAK2032626.1"/>
    <property type="molecule type" value="Genomic_DNA"/>
</dbReference>
<organism evidence="2 3">
    <name type="scientific">Colletotrichum zoysiae</name>
    <dbReference type="NCBI Taxonomy" id="1216348"/>
    <lineage>
        <taxon>Eukaryota</taxon>
        <taxon>Fungi</taxon>
        <taxon>Dikarya</taxon>
        <taxon>Ascomycota</taxon>
        <taxon>Pezizomycotina</taxon>
        <taxon>Sordariomycetes</taxon>
        <taxon>Hypocreomycetidae</taxon>
        <taxon>Glomerellales</taxon>
        <taxon>Glomerellaceae</taxon>
        <taxon>Colletotrichum</taxon>
        <taxon>Colletotrichum graminicola species complex</taxon>
    </lineage>
</organism>
<comment type="caution">
    <text evidence="2">The sequence shown here is derived from an EMBL/GenBank/DDBJ whole genome shotgun (WGS) entry which is preliminary data.</text>
</comment>
<name>A0AAD9HNZ2_9PEZI</name>
<dbReference type="Proteomes" id="UP001232148">
    <property type="component" value="Unassembled WGS sequence"/>
</dbReference>
<accession>A0AAD9HNZ2</accession>
<feature type="compositionally biased region" description="Basic and acidic residues" evidence="1">
    <location>
        <begin position="98"/>
        <end position="113"/>
    </location>
</feature>
<dbReference type="AlphaFoldDB" id="A0AAD9HNZ2"/>
<feature type="compositionally biased region" description="Basic residues" evidence="1">
    <location>
        <begin position="161"/>
        <end position="171"/>
    </location>
</feature>
<feature type="region of interest" description="Disordered" evidence="1">
    <location>
        <begin position="519"/>
        <end position="565"/>
    </location>
</feature>
<gene>
    <name evidence="2" type="ORF">LX32DRAFT_504886</name>
</gene>
<feature type="compositionally biased region" description="Polar residues" evidence="1">
    <location>
        <begin position="197"/>
        <end position="208"/>
    </location>
</feature>
<evidence type="ECO:0000313" key="2">
    <source>
        <dbReference type="EMBL" id="KAK2032626.1"/>
    </source>
</evidence>
<keyword evidence="3" id="KW-1185">Reference proteome</keyword>
<feature type="compositionally biased region" description="Polar residues" evidence="1">
    <location>
        <begin position="382"/>
        <end position="402"/>
    </location>
</feature>
<feature type="region of interest" description="Disordered" evidence="1">
    <location>
        <begin position="1"/>
        <end position="501"/>
    </location>
</feature>
<evidence type="ECO:0000313" key="3">
    <source>
        <dbReference type="Proteomes" id="UP001232148"/>
    </source>
</evidence>
<protein>
    <submittedName>
        <fullName evidence="2">Uncharacterized protein</fullName>
    </submittedName>
</protein>
<sequence length="593" mass="62095">MSESQDEAFVTPPQGPATPETQVEAFENLSQEPTLVDSQIGSFDAKPQGLRADEDQEDRGLESPIEPVTPTSSKKSKKKAKKEAAAAAAALLEPSTEDAAKDLDDKKEAKDETITDNGISNTIPDKLGEMEQSSQEPPTSGEFATDSKISEEADTGPTVTKKGKKKKKGKKSSTLDLEPENSPSTSTLEATADVANTREQSAYMTSPSGEPGSDETRFSQADAPIEAELPASPTASKKKRKSVTWAPELESFSSSPEPPPHQEDKDERLGGLSATDTAPASETPFETEPQLRQDESVAGDSPEAIGRGEVVASQGIDMDQIATPEAEKHLDSEGQAQMRHASEPSEALLGLQDTNPNPGDDGFPSSPGPEATRAVAGEPIATLQTDSPTGTQMLLTPASSSMGDIEVANREGGETLAQTGEVDIQDPGLHAAAGRLSGPVDDKSVGDTKSGRIADAQSVGPALTDSALEAGDPHDPPVMAPANQDDTNMEMPQPLHHVPSPVVVGKISDAGITDASVAENLPLGDERHDNSISNVQNKEAAGDAENDEKEDLHDPLATDAALAGLSENPESLCELINSEPQLKPLSETLPGPE</sequence>
<feature type="compositionally biased region" description="Polar residues" evidence="1">
    <location>
        <begin position="28"/>
        <end position="41"/>
    </location>
</feature>
<feature type="non-terminal residue" evidence="2">
    <location>
        <position position="1"/>
    </location>
</feature>
<proteinExistence type="predicted"/>
<feature type="compositionally biased region" description="Low complexity" evidence="1">
    <location>
        <begin position="356"/>
        <end position="369"/>
    </location>
</feature>
<evidence type="ECO:0000256" key="1">
    <source>
        <dbReference type="SAM" id="MobiDB-lite"/>
    </source>
</evidence>